<comment type="caution">
    <text evidence="1">The sequence shown here is derived from an EMBL/GenBank/DDBJ whole genome shotgun (WGS) entry which is preliminary data.</text>
</comment>
<protein>
    <submittedName>
        <fullName evidence="1">Uncharacterized protein</fullName>
    </submittedName>
</protein>
<keyword evidence="2" id="KW-1185">Reference proteome</keyword>
<sequence length="419" mass="47915">MASTARIYFRLTSSLAGAILMPSFNPRIFTNPDRLKQISPDRLKTFLSRWNGYFVGRGLDLAAAPVDELPLEDIAAILMNPDENVPDAMVDALYYVHETASHESMEELLEQAEAAGIAIDAEHEPTAADVSVQIWLANPMLLQRQHAETVAFKRSNFMYFAGSRLAKAKKDLPKISDEVAKTIQDRMDDWFEKKRRGRNSRIFVFPRDEKIWILVRHGSSMRREGKHEDEGEGSHAFYRPQQHDVLIYDSATDEMGVNASTKGERELYLKTFGELLFGSDAYFDLAERYTLAPLLEHGPEALVHDDIDGIAGVRLVEFGRRWPGKVSELEIRKSENLFKAFGENWERRLNGGQFTHATFRFAFEGSKRERSVTIRPANIARYERQEDEHLIEAWLRARGFWRVPGEADEDADFEVLESA</sequence>
<evidence type="ECO:0000313" key="1">
    <source>
        <dbReference type="EMBL" id="MBB6167759.1"/>
    </source>
</evidence>
<dbReference type="RefSeq" id="WP_183333598.1">
    <property type="nucleotide sequence ID" value="NZ_BMHX01000003.1"/>
</dbReference>
<name>A0A841KES3_9HYPH</name>
<reference evidence="1 2" key="1">
    <citation type="submission" date="2020-08" db="EMBL/GenBank/DDBJ databases">
        <title>Genomic Encyclopedia of Type Strains, Phase IV (KMG-IV): sequencing the most valuable type-strain genomes for metagenomic binning, comparative biology and taxonomic classification.</title>
        <authorList>
            <person name="Goeker M."/>
        </authorList>
    </citation>
    <scope>NUCLEOTIDE SEQUENCE [LARGE SCALE GENOMIC DNA]</scope>
    <source>
        <strain evidence="1 2">DSM 101465</strain>
    </source>
</reference>
<gene>
    <name evidence="1" type="ORF">HNQ73_001382</name>
</gene>
<dbReference type="Proteomes" id="UP000588017">
    <property type="component" value="Unassembled WGS sequence"/>
</dbReference>
<dbReference type="AlphaFoldDB" id="A0A841KES3"/>
<proteinExistence type="predicted"/>
<dbReference type="EMBL" id="JACHEH010000003">
    <property type="protein sequence ID" value="MBB6167759.1"/>
    <property type="molecule type" value="Genomic_DNA"/>
</dbReference>
<accession>A0A841KES3</accession>
<evidence type="ECO:0000313" key="2">
    <source>
        <dbReference type="Proteomes" id="UP000588017"/>
    </source>
</evidence>
<organism evidence="1 2">
    <name type="scientific">Chelatococcus composti</name>
    <dbReference type="NCBI Taxonomy" id="1743235"/>
    <lineage>
        <taxon>Bacteria</taxon>
        <taxon>Pseudomonadati</taxon>
        <taxon>Pseudomonadota</taxon>
        <taxon>Alphaproteobacteria</taxon>
        <taxon>Hyphomicrobiales</taxon>
        <taxon>Chelatococcaceae</taxon>
        <taxon>Chelatococcus</taxon>
    </lineage>
</organism>